<dbReference type="HOGENOM" id="CLU_2903994_0_0_1"/>
<reference evidence="1 2" key="1">
    <citation type="submission" date="2013-03" db="EMBL/GenBank/DDBJ databases">
        <title>The Genome Sequence of Capronia epimyces CBS 606.96.</title>
        <authorList>
            <consortium name="The Broad Institute Genomics Platform"/>
            <person name="Cuomo C."/>
            <person name="de Hoog S."/>
            <person name="Gorbushina A."/>
            <person name="Walker B."/>
            <person name="Young S.K."/>
            <person name="Zeng Q."/>
            <person name="Gargeya S."/>
            <person name="Fitzgerald M."/>
            <person name="Haas B."/>
            <person name="Abouelleil A."/>
            <person name="Allen A.W."/>
            <person name="Alvarado L."/>
            <person name="Arachchi H.M."/>
            <person name="Berlin A.M."/>
            <person name="Chapman S.B."/>
            <person name="Gainer-Dewar J."/>
            <person name="Goldberg J."/>
            <person name="Griggs A."/>
            <person name="Gujja S."/>
            <person name="Hansen M."/>
            <person name="Howarth C."/>
            <person name="Imamovic A."/>
            <person name="Ireland A."/>
            <person name="Larimer J."/>
            <person name="McCowan C."/>
            <person name="Murphy C."/>
            <person name="Pearson M."/>
            <person name="Poon T.W."/>
            <person name="Priest M."/>
            <person name="Roberts A."/>
            <person name="Saif S."/>
            <person name="Shea T."/>
            <person name="Sisk P."/>
            <person name="Sykes S."/>
            <person name="Wortman J."/>
            <person name="Nusbaum C."/>
            <person name="Birren B."/>
        </authorList>
    </citation>
    <scope>NUCLEOTIDE SEQUENCE [LARGE SCALE GENOMIC DNA]</scope>
    <source>
        <strain evidence="1 2">CBS 606.96</strain>
    </source>
</reference>
<dbReference type="GeneID" id="19164465"/>
<dbReference type="STRING" id="1182542.W9YQ22"/>
<comment type="caution">
    <text evidence="1">The sequence shown here is derived from an EMBL/GenBank/DDBJ whole genome shotgun (WGS) entry which is preliminary data.</text>
</comment>
<dbReference type="Proteomes" id="UP000019478">
    <property type="component" value="Unassembled WGS sequence"/>
</dbReference>
<name>W9YQ22_9EURO</name>
<dbReference type="OrthoDB" id="67027at2759"/>
<protein>
    <submittedName>
        <fullName evidence="1">Uncharacterized protein</fullName>
    </submittedName>
</protein>
<organism evidence="1 2">
    <name type="scientific">Capronia epimyces CBS 606.96</name>
    <dbReference type="NCBI Taxonomy" id="1182542"/>
    <lineage>
        <taxon>Eukaryota</taxon>
        <taxon>Fungi</taxon>
        <taxon>Dikarya</taxon>
        <taxon>Ascomycota</taxon>
        <taxon>Pezizomycotina</taxon>
        <taxon>Eurotiomycetes</taxon>
        <taxon>Chaetothyriomycetidae</taxon>
        <taxon>Chaetothyriales</taxon>
        <taxon>Herpotrichiellaceae</taxon>
        <taxon>Capronia</taxon>
    </lineage>
</organism>
<keyword evidence="2" id="KW-1185">Reference proteome</keyword>
<sequence length="62" mass="6998">MAMSQRQENMAAPPTTMKLVMNAVIGAVWLDAGLNANEGLRTVKNMLQIFGFFDWDFLDYVD</sequence>
<dbReference type="RefSeq" id="XP_007728665.1">
    <property type="nucleotide sequence ID" value="XM_007730475.1"/>
</dbReference>
<proteinExistence type="predicted"/>
<evidence type="ECO:0000313" key="1">
    <source>
        <dbReference type="EMBL" id="EXJ91775.1"/>
    </source>
</evidence>
<accession>W9YQ22</accession>
<dbReference type="AlphaFoldDB" id="W9YQ22"/>
<gene>
    <name evidence="1" type="ORF">A1O3_00325</name>
</gene>
<evidence type="ECO:0000313" key="2">
    <source>
        <dbReference type="Proteomes" id="UP000019478"/>
    </source>
</evidence>
<dbReference type="EMBL" id="AMGY01000001">
    <property type="protein sequence ID" value="EXJ91775.1"/>
    <property type="molecule type" value="Genomic_DNA"/>
</dbReference>